<dbReference type="Pfam" id="PF11951">
    <property type="entry name" value="Fungal_trans_2"/>
    <property type="match status" value="1"/>
</dbReference>
<evidence type="ECO:0000313" key="2">
    <source>
        <dbReference type="EMBL" id="KAF7549473.1"/>
    </source>
</evidence>
<dbReference type="InterPro" id="IPR052400">
    <property type="entry name" value="Zn2-C6_fungal_TF"/>
</dbReference>
<dbReference type="PANTHER" id="PTHR47657:SF7">
    <property type="entry name" value="STEROL REGULATORY ELEMENT-BINDING PROTEIN ECM22"/>
    <property type="match status" value="1"/>
</dbReference>
<gene>
    <name evidence="2" type="ORF">G7Z17_g6358</name>
</gene>
<dbReference type="AlphaFoldDB" id="A0A9P5HB52"/>
<comment type="caution">
    <text evidence="2">The sequence shown here is derived from an EMBL/GenBank/DDBJ whole genome shotgun (WGS) entry which is preliminary data.</text>
</comment>
<dbReference type="OrthoDB" id="5295362at2759"/>
<evidence type="ECO:0000256" key="1">
    <source>
        <dbReference type="ARBA" id="ARBA00023242"/>
    </source>
</evidence>
<proteinExistence type="predicted"/>
<organism evidence="2 3">
    <name type="scientific">Cylindrodendrum hubeiense</name>
    <dbReference type="NCBI Taxonomy" id="595255"/>
    <lineage>
        <taxon>Eukaryota</taxon>
        <taxon>Fungi</taxon>
        <taxon>Dikarya</taxon>
        <taxon>Ascomycota</taxon>
        <taxon>Pezizomycotina</taxon>
        <taxon>Sordariomycetes</taxon>
        <taxon>Hypocreomycetidae</taxon>
        <taxon>Hypocreales</taxon>
        <taxon>Nectriaceae</taxon>
        <taxon>Cylindrodendrum</taxon>
    </lineage>
</organism>
<name>A0A9P5HB52_9HYPO</name>
<reference evidence="2" key="1">
    <citation type="submission" date="2020-03" db="EMBL/GenBank/DDBJ databases">
        <title>Draft Genome Sequence of Cylindrodendrum hubeiense.</title>
        <authorList>
            <person name="Buettner E."/>
            <person name="Kellner H."/>
        </authorList>
    </citation>
    <scope>NUCLEOTIDE SEQUENCE</scope>
    <source>
        <strain evidence="2">IHI 201604</strain>
    </source>
</reference>
<dbReference type="Proteomes" id="UP000722485">
    <property type="component" value="Unassembled WGS sequence"/>
</dbReference>
<keyword evidence="3" id="KW-1185">Reference proteome</keyword>
<dbReference type="InterPro" id="IPR021858">
    <property type="entry name" value="Fun_TF"/>
</dbReference>
<protein>
    <submittedName>
        <fullName evidence="2">Uncharacterized protein</fullName>
    </submittedName>
</protein>
<accession>A0A9P5HB52</accession>
<sequence>MQPNVLPPTPSSGDDNASVSVADFVSAAMATVSDQISPFSPHELKSKDFELMHHFCTVTADAMSVQREMRHVWRVVIPKEGYRHSFVMHGILAIAATHKASLLPNSRKILPPLDKSFLPLDTWDAIRRLHDFYQAEIPSTSLKHYIETVDMLQDTAKLIAQAGVYVEAGAILAWMYRIGDSILVDIRAHRPHALLVLAYNAVFLSTLEKNFWYSRGWGKQLIEEIEIKLAGEPKCLEIFQWPKQAMIDLFHWL</sequence>
<dbReference type="GO" id="GO:0000981">
    <property type="term" value="F:DNA-binding transcription factor activity, RNA polymerase II-specific"/>
    <property type="evidence" value="ECO:0007669"/>
    <property type="project" value="TreeGrafter"/>
</dbReference>
<evidence type="ECO:0000313" key="3">
    <source>
        <dbReference type="Proteomes" id="UP000722485"/>
    </source>
</evidence>
<dbReference type="EMBL" id="JAANBB010000121">
    <property type="protein sequence ID" value="KAF7549473.1"/>
    <property type="molecule type" value="Genomic_DNA"/>
</dbReference>
<dbReference type="PANTHER" id="PTHR47657">
    <property type="entry name" value="STEROL REGULATORY ELEMENT-BINDING PROTEIN ECM22"/>
    <property type="match status" value="1"/>
</dbReference>
<keyword evidence="1" id="KW-0539">Nucleus</keyword>